<dbReference type="SUPFAM" id="SSF81383">
    <property type="entry name" value="F-box domain"/>
    <property type="match status" value="1"/>
</dbReference>
<evidence type="ECO:0000259" key="2">
    <source>
        <dbReference type="PROSITE" id="PS50181"/>
    </source>
</evidence>
<name>A0ABP0CC57_9PEZI</name>
<dbReference type="InterPro" id="IPR036047">
    <property type="entry name" value="F-box-like_dom_sf"/>
</dbReference>
<dbReference type="SMART" id="SM00256">
    <property type="entry name" value="FBOX"/>
    <property type="match status" value="1"/>
</dbReference>
<protein>
    <recommendedName>
        <fullName evidence="2">F-box domain-containing protein</fullName>
    </recommendedName>
</protein>
<dbReference type="PROSITE" id="PS50181">
    <property type="entry name" value="FBOX"/>
    <property type="match status" value="1"/>
</dbReference>
<dbReference type="InterPro" id="IPR001810">
    <property type="entry name" value="F-box_dom"/>
</dbReference>
<proteinExistence type="predicted"/>
<organism evidence="3 4">
    <name type="scientific">Sporothrix curviconia</name>
    <dbReference type="NCBI Taxonomy" id="1260050"/>
    <lineage>
        <taxon>Eukaryota</taxon>
        <taxon>Fungi</taxon>
        <taxon>Dikarya</taxon>
        <taxon>Ascomycota</taxon>
        <taxon>Pezizomycotina</taxon>
        <taxon>Sordariomycetes</taxon>
        <taxon>Sordariomycetidae</taxon>
        <taxon>Ophiostomatales</taxon>
        <taxon>Ophiostomataceae</taxon>
        <taxon>Sporothrix</taxon>
    </lineage>
</organism>
<evidence type="ECO:0000313" key="3">
    <source>
        <dbReference type="EMBL" id="CAK7229051.1"/>
    </source>
</evidence>
<keyword evidence="4" id="KW-1185">Reference proteome</keyword>
<sequence>MQPMQPHAPAALAGLAVSDEQQADAAGTAAEAAVEAAAGGPPASEARSRQQTLLSTTRSPVSAATGTNEASPVDAHEDDKDDKDGKVDKDNKAPRNPRITDDVGGTDDAQPQVASPSARPATAMSSSASLQSLAVAPTSPDNSASWTNSASSALLLVTPSSQPPAMNPLTQLRASPLREGTLVLALSSSRSSRLPKSPQSPQHCASHFPAVPSSLDDLPNEVLMHILGYLDVNDLLATSRTSHHLRCLAVAPILHTLRRRQIRAALPPLLSSPMRPSLADLIRRHIFLTSTTVVSRKLTRSLVSIRLSRRLAARPPVHVLVERCVLPPECAPGIGHVAPALAARTRAVEREKLKDGLRRWVGAVWQREVGRRSERIRKYDESLGVGKVWRLRKFWERVSHGNGSEA</sequence>
<feature type="compositionally biased region" description="Basic and acidic residues" evidence="1">
    <location>
        <begin position="74"/>
        <end position="101"/>
    </location>
</feature>
<evidence type="ECO:0000313" key="4">
    <source>
        <dbReference type="Proteomes" id="UP001642405"/>
    </source>
</evidence>
<dbReference type="Pfam" id="PF12937">
    <property type="entry name" value="F-box-like"/>
    <property type="match status" value="1"/>
</dbReference>
<gene>
    <name evidence="3" type="ORF">SCUCBS95973_007086</name>
</gene>
<feature type="compositionally biased region" description="Low complexity" evidence="1">
    <location>
        <begin position="188"/>
        <end position="202"/>
    </location>
</feature>
<dbReference type="EMBL" id="CAWUHB010000047">
    <property type="protein sequence ID" value="CAK7229051.1"/>
    <property type="molecule type" value="Genomic_DNA"/>
</dbReference>
<evidence type="ECO:0000256" key="1">
    <source>
        <dbReference type="SAM" id="MobiDB-lite"/>
    </source>
</evidence>
<dbReference type="Gene3D" id="6.10.140.2040">
    <property type="match status" value="1"/>
</dbReference>
<comment type="caution">
    <text evidence="3">The sequence shown here is derived from an EMBL/GenBank/DDBJ whole genome shotgun (WGS) entry which is preliminary data.</text>
</comment>
<feature type="domain" description="F-box" evidence="2">
    <location>
        <begin position="212"/>
        <end position="260"/>
    </location>
</feature>
<feature type="compositionally biased region" description="Polar residues" evidence="1">
    <location>
        <begin position="49"/>
        <end position="70"/>
    </location>
</feature>
<dbReference type="Proteomes" id="UP001642405">
    <property type="component" value="Unassembled WGS sequence"/>
</dbReference>
<feature type="compositionally biased region" description="Low complexity" evidence="1">
    <location>
        <begin position="23"/>
        <end position="45"/>
    </location>
</feature>
<feature type="region of interest" description="Disordered" evidence="1">
    <location>
        <begin position="188"/>
        <end position="208"/>
    </location>
</feature>
<dbReference type="CDD" id="cd09917">
    <property type="entry name" value="F-box_SF"/>
    <property type="match status" value="1"/>
</dbReference>
<feature type="region of interest" description="Disordered" evidence="1">
    <location>
        <begin position="1"/>
        <end position="125"/>
    </location>
</feature>
<accession>A0ABP0CC57</accession>
<reference evidence="3 4" key="1">
    <citation type="submission" date="2024-01" db="EMBL/GenBank/DDBJ databases">
        <authorList>
            <person name="Allen C."/>
            <person name="Tagirdzhanova G."/>
        </authorList>
    </citation>
    <scope>NUCLEOTIDE SEQUENCE [LARGE SCALE GENOMIC DNA]</scope>
</reference>
<dbReference type="Gene3D" id="1.20.1280.50">
    <property type="match status" value="1"/>
</dbReference>